<evidence type="ECO:0000313" key="2">
    <source>
        <dbReference type="EMBL" id="GGZ55594.1"/>
    </source>
</evidence>
<comment type="caution">
    <text evidence="2">The sequence shown here is derived from an EMBL/GenBank/DDBJ whole genome shotgun (WGS) entry which is preliminary data.</text>
</comment>
<evidence type="ECO:0000313" key="3">
    <source>
        <dbReference type="Proteomes" id="UP000630936"/>
    </source>
</evidence>
<gene>
    <name evidence="2" type="ORF">GCM10010387_57130</name>
</gene>
<dbReference type="EMBL" id="BMWG01000024">
    <property type="protein sequence ID" value="GGZ55594.1"/>
    <property type="molecule type" value="Genomic_DNA"/>
</dbReference>
<keyword evidence="3" id="KW-1185">Reference proteome</keyword>
<organism evidence="2 3">
    <name type="scientific">Streptomyces inusitatus</name>
    <dbReference type="NCBI Taxonomy" id="68221"/>
    <lineage>
        <taxon>Bacteria</taxon>
        <taxon>Bacillati</taxon>
        <taxon>Actinomycetota</taxon>
        <taxon>Actinomycetes</taxon>
        <taxon>Kitasatosporales</taxon>
        <taxon>Streptomycetaceae</taxon>
        <taxon>Streptomyces</taxon>
    </lineage>
</organism>
<dbReference type="Proteomes" id="UP000630936">
    <property type="component" value="Unassembled WGS sequence"/>
</dbReference>
<proteinExistence type="predicted"/>
<feature type="region of interest" description="Disordered" evidence="1">
    <location>
        <begin position="54"/>
        <end position="82"/>
    </location>
</feature>
<dbReference type="AlphaFoldDB" id="A0A918QMG6"/>
<reference evidence="2" key="1">
    <citation type="journal article" date="2014" name="Int. J. Syst. Evol. Microbiol.">
        <title>Complete genome sequence of Corynebacterium casei LMG S-19264T (=DSM 44701T), isolated from a smear-ripened cheese.</title>
        <authorList>
            <consortium name="US DOE Joint Genome Institute (JGI-PGF)"/>
            <person name="Walter F."/>
            <person name="Albersmeier A."/>
            <person name="Kalinowski J."/>
            <person name="Ruckert C."/>
        </authorList>
    </citation>
    <scope>NUCLEOTIDE SEQUENCE</scope>
    <source>
        <strain evidence="2">JCM 4988</strain>
    </source>
</reference>
<name>A0A918QMG6_9ACTN</name>
<accession>A0A918QMG6</accession>
<protein>
    <submittedName>
        <fullName evidence="2">Uncharacterized protein</fullName>
    </submittedName>
</protein>
<evidence type="ECO:0000256" key="1">
    <source>
        <dbReference type="SAM" id="MobiDB-lite"/>
    </source>
</evidence>
<reference evidence="2" key="2">
    <citation type="submission" date="2020-09" db="EMBL/GenBank/DDBJ databases">
        <authorList>
            <person name="Sun Q."/>
            <person name="Ohkuma M."/>
        </authorList>
    </citation>
    <scope>NUCLEOTIDE SEQUENCE</scope>
    <source>
        <strain evidence="2">JCM 4988</strain>
    </source>
</reference>
<sequence>MTGTSGTSSRKRTERPAASVWWKPEAPRIARVSATTDSDERRPGLAYIVPVSAARPAAERDSPSITGSGIERAPARSALSVP</sequence>